<keyword evidence="1" id="KW-0808">Transferase</keyword>
<keyword evidence="4" id="KW-1185">Reference proteome</keyword>
<reference evidence="3" key="1">
    <citation type="submission" date="2022-03" db="EMBL/GenBank/DDBJ databases">
        <title>De novo assembled genomes of Belliella spp. (Cyclobacteriaceae) strains.</title>
        <authorList>
            <person name="Szabo A."/>
            <person name="Korponai K."/>
            <person name="Felfoldi T."/>
        </authorList>
    </citation>
    <scope>NUCLEOTIDE SEQUENCE</scope>
    <source>
        <strain evidence="3">DSM 107340</strain>
    </source>
</reference>
<comment type="caution">
    <text evidence="3">The sequence shown here is derived from an EMBL/GenBank/DDBJ whole genome shotgun (WGS) entry which is preliminary data.</text>
</comment>
<dbReference type="Proteomes" id="UP001165488">
    <property type="component" value="Unassembled WGS sequence"/>
</dbReference>
<evidence type="ECO:0000313" key="3">
    <source>
        <dbReference type="EMBL" id="MCH7398133.1"/>
    </source>
</evidence>
<dbReference type="SUPFAM" id="SSF53756">
    <property type="entry name" value="UDP-Glycosyltransferase/glycogen phosphorylase"/>
    <property type="match status" value="1"/>
</dbReference>
<protein>
    <submittedName>
        <fullName evidence="3">Glycosyltransferase family 4 protein</fullName>
    </submittedName>
</protein>
<dbReference type="CDD" id="cd03794">
    <property type="entry name" value="GT4_WbuB-like"/>
    <property type="match status" value="1"/>
</dbReference>
<dbReference type="PANTHER" id="PTHR46401:SF2">
    <property type="entry name" value="GLYCOSYLTRANSFERASE WBBK-RELATED"/>
    <property type="match status" value="1"/>
</dbReference>
<accession>A0ABS9UNF2</accession>
<evidence type="ECO:0000256" key="1">
    <source>
        <dbReference type="ARBA" id="ARBA00022679"/>
    </source>
</evidence>
<dbReference type="InterPro" id="IPR028098">
    <property type="entry name" value="Glyco_trans_4-like_N"/>
</dbReference>
<name>A0ABS9UNF2_9BACT</name>
<evidence type="ECO:0000313" key="4">
    <source>
        <dbReference type="Proteomes" id="UP001165488"/>
    </source>
</evidence>
<gene>
    <name evidence="3" type="ORF">MM236_09045</name>
</gene>
<feature type="domain" description="Glycosyltransferase subfamily 4-like N-terminal" evidence="2">
    <location>
        <begin position="27"/>
        <end position="224"/>
    </location>
</feature>
<dbReference type="Pfam" id="PF13579">
    <property type="entry name" value="Glyco_trans_4_4"/>
    <property type="match status" value="1"/>
</dbReference>
<dbReference type="RefSeq" id="WP_241274643.1">
    <property type="nucleotide sequence ID" value="NZ_JAKZGS010000005.1"/>
</dbReference>
<proteinExistence type="predicted"/>
<dbReference type="Pfam" id="PF13692">
    <property type="entry name" value="Glyco_trans_1_4"/>
    <property type="match status" value="1"/>
</dbReference>
<evidence type="ECO:0000259" key="2">
    <source>
        <dbReference type="Pfam" id="PF13579"/>
    </source>
</evidence>
<sequence>MQNKSSKKVLIITYYWPPSAGSGVQRWLKFAKYLPEFGWEPVIFTPENPDFDLKDEGLLKEINPQLEVIKFPIWEPYGLFRKLKKEKLADTSKVLEKKEKSLLDKAGIWARANFLIPDPRIFWVKPAVGFLEDIIKNNQIDAIITTGPPHSLHLIGRNLKRITKLPWIADFRDPWSQWEFLDTLPMTAPVRKKHEALEKSVLEEADAVTTISPTFREDLEKIAGKKIKLLTNGFDPDDLPNNWSLESPKTDKIEIVYTGVIDAIRNPIPFLEALKNVFQQNQKEVILRFVGKVSSTVLEFVKKDIWLSEHVAFEGYVSHEKVFDYYRNSNLLLLILTDTKNAKGNIPGKLFEYMATGRPVLALGDVNGDSAKILNDAKAGQVFAHTDQIGIQEFLNKFDPDSSEEKGNSVDQYSRKNLTKTLVKTLNEI</sequence>
<dbReference type="Gene3D" id="3.40.50.2000">
    <property type="entry name" value="Glycogen Phosphorylase B"/>
    <property type="match status" value="2"/>
</dbReference>
<organism evidence="3 4">
    <name type="scientific">Belliella calami</name>
    <dbReference type="NCBI Taxonomy" id="2923436"/>
    <lineage>
        <taxon>Bacteria</taxon>
        <taxon>Pseudomonadati</taxon>
        <taxon>Bacteroidota</taxon>
        <taxon>Cytophagia</taxon>
        <taxon>Cytophagales</taxon>
        <taxon>Cyclobacteriaceae</taxon>
        <taxon>Belliella</taxon>
    </lineage>
</organism>
<dbReference type="PANTHER" id="PTHR46401">
    <property type="entry name" value="GLYCOSYLTRANSFERASE WBBK-RELATED"/>
    <property type="match status" value="1"/>
</dbReference>
<dbReference type="EMBL" id="JAKZGS010000005">
    <property type="protein sequence ID" value="MCH7398133.1"/>
    <property type="molecule type" value="Genomic_DNA"/>
</dbReference>